<name>A0ABS4XQN8_GLUPR</name>
<sequence length="140" mass="15367">MSERSLLGAHMEQELVSQPEMWRRAIAQQQPEDLLPAKGAKVAVVGFGASCFIADAYPAMGHRHDPISNAAPNRVTWILGTQPEGLDTDVTRTGAIYANEDRRLLADLASIHRVTLDRARACNLDPDSPRNLTRLVILEG</sequence>
<accession>A0ABS4XQN8</accession>
<dbReference type="EMBL" id="JAGIOJ010000001">
    <property type="protein sequence ID" value="MBP2398821.1"/>
    <property type="molecule type" value="Genomic_DNA"/>
</dbReference>
<dbReference type="RefSeq" id="WP_188947591.1">
    <property type="nucleotide sequence ID" value="NZ_BMPH01000003.1"/>
</dbReference>
<organism evidence="1 2">
    <name type="scientific">Glutamicibacter protophormiae</name>
    <name type="common">Brevibacterium protophormiae</name>
    <dbReference type="NCBI Taxonomy" id="37930"/>
    <lineage>
        <taxon>Bacteria</taxon>
        <taxon>Bacillati</taxon>
        <taxon>Actinomycetota</taxon>
        <taxon>Actinomycetes</taxon>
        <taxon>Micrococcales</taxon>
        <taxon>Micrococcaceae</taxon>
        <taxon>Glutamicibacter</taxon>
    </lineage>
</organism>
<proteinExistence type="predicted"/>
<evidence type="ECO:0000313" key="1">
    <source>
        <dbReference type="EMBL" id="MBP2398821.1"/>
    </source>
</evidence>
<comment type="caution">
    <text evidence="1">The sequence shown here is derived from an EMBL/GenBank/DDBJ whole genome shotgun (WGS) entry which is preliminary data.</text>
</comment>
<evidence type="ECO:0000313" key="2">
    <source>
        <dbReference type="Proteomes" id="UP001195422"/>
    </source>
</evidence>
<dbReference type="Proteomes" id="UP001195422">
    <property type="component" value="Unassembled WGS sequence"/>
</dbReference>
<reference evidence="1 2" key="1">
    <citation type="submission" date="2021-03" db="EMBL/GenBank/DDBJ databases">
        <title>Sequencing the genomes of 1000 actinobacteria strains.</title>
        <authorList>
            <person name="Klenk H.-P."/>
        </authorList>
    </citation>
    <scope>NUCLEOTIDE SEQUENCE [LARGE SCALE GENOMIC DNA]</scope>
    <source>
        <strain evidence="1 2">DSM 20168</strain>
    </source>
</reference>
<keyword evidence="2" id="KW-1185">Reference proteome</keyword>
<protein>
    <submittedName>
        <fullName evidence="1">Uncharacterized protein</fullName>
    </submittedName>
</protein>
<gene>
    <name evidence="1" type="ORF">JOF39_001902</name>
</gene>